<feature type="transmembrane region" description="Helical" evidence="1">
    <location>
        <begin position="90"/>
        <end position="114"/>
    </location>
</feature>
<gene>
    <name evidence="2" type="ORF">GCM10008917_23790</name>
</gene>
<keyword evidence="3" id="KW-1185">Reference proteome</keyword>
<dbReference type="Pfam" id="PF20563">
    <property type="entry name" value="DUF6773"/>
    <property type="match status" value="1"/>
</dbReference>
<comment type="caution">
    <text evidence="2">The sequence shown here is derived from an EMBL/GenBank/DDBJ whole genome shotgun (WGS) entry which is preliminary data.</text>
</comment>
<reference evidence="3" key="1">
    <citation type="journal article" date="2019" name="Int. J. Syst. Evol. Microbiol.">
        <title>The Global Catalogue of Microorganisms (GCM) 10K type strain sequencing project: providing services to taxonomists for standard genome sequencing and annotation.</title>
        <authorList>
            <consortium name="The Broad Institute Genomics Platform"/>
            <consortium name="The Broad Institute Genome Sequencing Center for Infectious Disease"/>
            <person name="Wu L."/>
            <person name="Ma J."/>
        </authorList>
    </citation>
    <scope>NUCLEOTIDE SEQUENCE [LARGE SCALE GENOMIC DNA]</scope>
    <source>
        <strain evidence="3">JCM 6486</strain>
    </source>
</reference>
<evidence type="ECO:0008006" key="4">
    <source>
        <dbReference type="Google" id="ProtNLM"/>
    </source>
</evidence>
<proteinExistence type="predicted"/>
<keyword evidence="1" id="KW-1133">Transmembrane helix</keyword>
<feature type="transmembrane region" description="Helical" evidence="1">
    <location>
        <begin position="55"/>
        <end position="78"/>
    </location>
</feature>
<keyword evidence="1" id="KW-0472">Membrane</keyword>
<evidence type="ECO:0000313" key="3">
    <source>
        <dbReference type="Proteomes" id="UP001400965"/>
    </source>
</evidence>
<dbReference type="Proteomes" id="UP001400965">
    <property type="component" value="Unassembled WGS sequence"/>
</dbReference>
<dbReference type="EMBL" id="BAAACP010000016">
    <property type="protein sequence ID" value="GAA0865618.1"/>
    <property type="molecule type" value="Genomic_DNA"/>
</dbReference>
<evidence type="ECO:0000256" key="1">
    <source>
        <dbReference type="SAM" id="Phobius"/>
    </source>
</evidence>
<feature type="transmembrane region" description="Helical" evidence="1">
    <location>
        <begin position="16"/>
        <end position="35"/>
    </location>
</feature>
<evidence type="ECO:0000313" key="2">
    <source>
        <dbReference type="EMBL" id="GAA0865618.1"/>
    </source>
</evidence>
<accession>A0ABP3XJ86</accession>
<dbReference type="InterPro" id="IPR046664">
    <property type="entry name" value="DUF6773"/>
</dbReference>
<sequence>MFLSVLVQQYIFDAPFSQYAVEMILLITVSLYVIVRNIMVGNDIFDSNKVNQRVVIINSIICGIIITIVNTILNYIKFREIFTTDIVNSVVVSLVTFVCASVVSFVVLQILYVINKRKQIQIEIQLEDDDEKKLV</sequence>
<name>A0ABP3XJ86_9FIRM</name>
<organism evidence="2 3">
    <name type="scientific">Paraclostridium tenue</name>
    <dbReference type="NCBI Taxonomy" id="1737"/>
    <lineage>
        <taxon>Bacteria</taxon>
        <taxon>Bacillati</taxon>
        <taxon>Bacillota</taxon>
        <taxon>Clostridia</taxon>
        <taxon>Peptostreptococcales</taxon>
        <taxon>Peptostreptococcaceae</taxon>
        <taxon>Paraclostridium</taxon>
    </lineage>
</organism>
<protein>
    <recommendedName>
        <fullName evidence="4">DUF2975 domain-containing protein</fullName>
    </recommendedName>
</protein>
<keyword evidence="1" id="KW-0812">Transmembrane</keyword>